<proteinExistence type="predicted"/>
<keyword evidence="3" id="KW-1185">Reference proteome</keyword>
<feature type="region of interest" description="Disordered" evidence="1">
    <location>
        <begin position="61"/>
        <end position="83"/>
    </location>
</feature>
<organism evidence="2 3">
    <name type="scientific">Portunus trituberculatus</name>
    <name type="common">Swimming crab</name>
    <name type="synonym">Neptunus trituberculatus</name>
    <dbReference type="NCBI Taxonomy" id="210409"/>
    <lineage>
        <taxon>Eukaryota</taxon>
        <taxon>Metazoa</taxon>
        <taxon>Ecdysozoa</taxon>
        <taxon>Arthropoda</taxon>
        <taxon>Crustacea</taxon>
        <taxon>Multicrustacea</taxon>
        <taxon>Malacostraca</taxon>
        <taxon>Eumalacostraca</taxon>
        <taxon>Eucarida</taxon>
        <taxon>Decapoda</taxon>
        <taxon>Pleocyemata</taxon>
        <taxon>Brachyura</taxon>
        <taxon>Eubrachyura</taxon>
        <taxon>Portunoidea</taxon>
        <taxon>Portunidae</taxon>
        <taxon>Portuninae</taxon>
        <taxon>Portunus</taxon>
    </lineage>
</organism>
<comment type="caution">
    <text evidence="2">The sequence shown here is derived from an EMBL/GenBank/DDBJ whole genome shotgun (WGS) entry which is preliminary data.</text>
</comment>
<gene>
    <name evidence="2" type="ORF">E2C01_083064</name>
</gene>
<accession>A0A5B7ITX6</accession>
<dbReference type="Proteomes" id="UP000324222">
    <property type="component" value="Unassembled WGS sequence"/>
</dbReference>
<sequence>MSSYHVLLWYSVKAIPEIKQTILNPHPSFPLPSPLHPAHSSLSFQASHRYPIPSSPLYPSFSLPSSQPPRPVPSSPSPLHPAFLTRVPAQPLHLRCSIITSAPHKQEPGATNDHPGK</sequence>
<evidence type="ECO:0000256" key="1">
    <source>
        <dbReference type="SAM" id="MobiDB-lite"/>
    </source>
</evidence>
<evidence type="ECO:0000313" key="2">
    <source>
        <dbReference type="EMBL" id="MPC88170.1"/>
    </source>
</evidence>
<feature type="compositionally biased region" description="Pro residues" evidence="1">
    <location>
        <begin position="66"/>
        <end position="79"/>
    </location>
</feature>
<reference evidence="2 3" key="1">
    <citation type="submission" date="2019-05" db="EMBL/GenBank/DDBJ databases">
        <title>Another draft genome of Portunus trituberculatus and its Hox gene families provides insights of decapod evolution.</title>
        <authorList>
            <person name="Jeong J.-H."/>
            <person name="Song I."/>
            <person name="Kim S."/>
            <person name="Choi T."/>
            <person name="Kim D."/>
            <person name="Ryu S."/>
            <person name="Kim W."/>
        </authorList>
    </citation>
    <scope>NUCLEOTIDE SEQUENCE [LARGE SCALE GENOMIC DNA]</scope>
    <source>
        <tissue evidence="2">Muscle</tissue>
    </source>
</reference>
<evidence type="ECO:0000313" key="3">
    <source>
        <dbReference type="Proteomes" id="UP000324222"/>
    </source>
</evidence>
<dbReference type="EMBL" id="VSRR010076878">
    <property type="protein sequence ID" value="MPC88170.1"/>
    <property type="molecule type" value="Genomic_DNA"/>
</dbReference>
<protein>
    <submittedName>
        <fullName evidence="2">Uncharacterized protein</fullName>
    </submittedName>
</protein>
<name>A0A5B7ITX6_PORTR</name>
<dbReference type="AlphaFoldDB" id="A0A5B7ITX6"/>